<sequence>MAKRIGMRCPHCGSRAQIRTSVEQSPTLRDVYFLCQNLVCGHSWVATLEAVRTIAPSGLPNPLVDLPVLPRNEVERVHDLLNPTSQRSIFDE</sequence>
<dbReference type="EMBL" id="SMBX01000003">
    <property type="protein sequence ID" value="TCV00532.1"/>
    <property type="molecule type" value="Genomic_DNA"/>
</dbReference>
<evidence type="ECO:0000313" key="2">
    <source>
        <dbReference type="EMBL" id="TCV00532.1"/>
    </source>
</evidence>
<keyword evidence="3" id="KW-1185">Reference proteome</keyword>
<feature type="domain" description="Zinc finger Ogr/Delta-type" evidence="1">
    <location>
        <begin position="8"/>
        <end position="54"/>
    </location>
</feature>
<dbReference type="OrthoDB" id="6895359at2"/>
<evidence type="ECO:0000313" key="3">
    <source>
        <dbReference type="Proteomes" id="UP000294692"/>
    </source>
</evidence>
<comment type="caution">
    <text evidence="2">The sequence shown here is derived from an EMBL/GenBank/DDBJ whole genome shotgun (WGS) entry which is preliminary data.</text>
</comment>
<dbReference type="InterPro" id="IPR007684">
    <property type="entry name" value="Znf_Ogr/Delta"/>
</dbReference>
<reference evidence="2 3" key="1">
    <citation type="submission" date="2019-03" db="EMBL/GenBank/DDBJ databases">
        <title>Genomic Encyclopedia of Type Strains, Phase IV (KMG-IV): sequencing the most valuable type-strain genomes for metagenomic binning, comparative biology and taxonomic classification.</title>
        <authorList>
            <person name="Goeker M."/>
        </authorList>
    </citation>
    <scope>NUCLEOTIDE SEQUENCE [LARGE SCALE GENOMIC DNA]</scope>
    <source>
        <strain evidence="2 3">DSM 100048</strain>
    </source>
</reference>
<protein>
    <submittedName>
        <fullName evidence="2">Ogr/Delta-like zinc finger protein</fullName>
    </submittedName>
</protein>
<dbReference type="Proteomes" id="UP000294692">
    <property type="component" value="Unassembled WGS sequence"/>
</dbReference>
<dbReference type="RefSeq" id="WP_132475119.1">
    <property type="nucleotide sequence ID" value="NZ_JBHRVM010000001.1"/>
</dbReference>
<accession>A0A4R3VAD8</accession>
<dbReference type="Pfam" id="PF04606">
    <property type="entry name" value="Ogr_Delta"/>
    <property type="match status" value="1"/>
</dbReference>
<organism evidence="2 3">
    <name type="scientific">Paracandidimonas soli</name>
    <dbReference type="NCBI Taxonomy" id="1917182"/>
    <lineage>
        <taxon>Bacteria</taxon>
        <taxon>Pseudomonadati</taxon>
        <taxon>Pseudomonadota</taxon>
        <taxon>Betaproteobacteria</taxon>
        <taxon>Burkholderiales</taxon>
        <taxon>Alcaligenaceae</taxon>
        <taxon>Paracandidimonas</taxon>
    </lineage>
</organism>
<dbReference type="AlphaFoldDB" id="A0A4R3VAD8"/>
<gene>
    <name evidence="2" type="ORF">EV686_103112</name>
</gene>
<name>A0A4R3VAD8_9BURK</name>
<proteinExistence type="predicted"/>
<evidence type="ECO:0000259" key="1">
    <source>
        <dbReference type="Pfam" id="PF04606"/>
    </source>
</evidence>